<reference evidence="2 3" key="1">
    <citation type="journal article" date="2018" name="Sci. Rep.">
        <title>Genomic signatures of local adaptation to the degree of environmental predictability in rotifers.</title>
        <authorList>
            <person name="Franch-Gras L."/>
            <person name="Hahn C."/>
            <person name="Garcia-Roger E.M."/>
            <person name="Carmona M.J."/>
            <person name="Serra M."/>
            <person name="Gomez A."/>
        </authorList>
    </citation>
    <scope>NUCLEOTIDE SEQUENCE [LARGE SCALE GENOMIC DNA]</scope>
    <source>
        <strain evidence="2">HYR1</strain>
    </source>
</reference>
<dbReference type="Proteomes" id="UP000276133">
    <property type="component" value="Unassembled WGS sequence"/>
</dbReference>
<keyword evidence="3" id="KW-1185">Reference proteome</keyword>
<name>A0A3M7SLN1_BRAPC</name>
<protein>
    <submittedName>
        <fullName evidence="2">Uncharacterized protein</fullName>
    </submittedName>
</protein>
<proteinExistence type="predicted"/>
<keyword evidence="1" id="KW-1133">Transmembrane helix</keyword>
<dbReference type="AlphaFoldDB" id="A0A3M7SLN1"/>
<comment type="caution">
    <text evidence="2">The sequence shown here is derived from an EMBL/GenBank/DDBJ whole genome shotgun (WGS) entry which is preliminary data.</text>
</comment>
<organism evidence="2 3">
    <name type="scientific">Brachionus plicatilis</name>
    <name type="common">Marine rotifer</name>
    <name type="synonym">Brachionus muelleri</name>
    <dbReference type="NCBI Taxonomy" id="10195"/>
    <lineage>
        <taxon>Eukaryota</taxon>
        <taxon>Metazoa</taxon>
        <taxon>Spiralia</taxon>
        <taxon>Gnathifera</taxon>
        <taxon>Rotifera</taxon>
        <taxon>Eurotatoria</taxon>
        <taxon>Monogononta</taxon>
        <taxon>Pseudotrocha</taxon>
        <taxon>Ploima</taxon>
        <taxon>Brachionidae</taxon>
        <taxon>Brachionus</taxon>
    </lineage>
</organism>
<accession>A0A3M7SLN1</accession>
<sequence>MSDDEYAPLELYEENKKKWKKETYSKNEDGLIENGYMWICLMTMMLQICGLTLVPCSAFLGFI</sequence>
<gene>
    <name evidence="2" type="ORF">BpHYR1_036002</name>
</gene>
<evidence type="ECO:0000313" key="3">
    <source>
        <dbReference type="Proteomes" id="UP000276133"/>
    </source>
</evidence>
<keyword evidence="1" id="KW-0472">Membrane</keyword>
<keyword evidence="1" id="KW-0812">Transmembrane</keyword>
<feature type="transmembrane region" description="Helical" evidence="1">
    <location>
        <begin position="36"/>
        <end position="62"/>
    </location>
</feature>
<evidence type="ECO:0000256" key="1">
    <source>
        <dbReference type="SAM" id="Phobius"/>
    </source>
</evidence>
<dbReference type="EMBL" id="REGN01001152">
    <property type="protein sequence ID" value="RNA36649.1"/>
    <property type="molecule type" value="Genomic_DNA"/>
</dbReference>
<evidence type="ECO:0000313" key="2">
    <source>
        <dbReference type="EMBL" id="RNA36649.1"/>
    </source>
</evidence>